<keyword evidence="4" id="KW-0238">DNA-binding</keyword>
<dbReference type="OrthoDB" id="2593732at2759"/>
<evidence type="ECO:0000313" key="7">
    <source>
        <dbReference type="EMBL" id="GFF18737.1"/>
    </source>
</evidence>
<dbReference type="PANTHER" id="PTHR36206:SF16">
    <property type="entry name" value="TRANSCRIPTION FACTOR DOMAIN-CONTAINING PROTEIN-RELATED"/>
    <property type="match status" value="1"/>
</dbReference>
<evidence type="ECO:0000256" key="2">
    <source>
        <dbReference type="ARBA" id="ARBA00022833"/>
    </source>
</evidence>
<proteinExistence type="predicted"/>
<reference evidence="7 8" key="1">
    <citation type="submission" date="2020-01" db="EMBL/GenBank/DDBJ databases">
        <title>Aspergillus terreus IFO 6365 whole genome shotgun sequence.</title>
        <authorList>
            <person name="Kanamasa S."/>
            <person name="Takahashi H."/>
        </authorList>
    </citation>
    <scope>NUCLEOTIDE SEQUENCE [LARGE SCALE GENOMIC DNA]</scope>
    <source>
        <strain evidence="7 8">IFO 6365</strain>
    </source>
</reference>
<dbReference type="VEuPathDB" id="FungiDB:ATEG_07496"/>
<gene>
    <name evidence="7" type="ORF">ATEIFO6365_0009010000</name>
</gene>
<evidence type="ECO:0000256" key="6">
    <source>
        <dbReference type="ARBA" id="ARBA00023242"/>
    </source>
</evidence>
<evidence type="ECO:0000256" key="1">
    <source>
        <dbReference type="ARBA" id="ARBA00022723"/>
    </source>
</evidence>
<evidence type="ECO:0000256" key="5">
    <source>
        <dbReference type="ARBA" id="ARBA00023163"/>
    </source>
</evidence>
<keyword evidence="2" id="KW-0862">Zinc</keyword>
<dbReference type="GO" id="GO:0003677">
    <property type="term" value="F:DNA binding"/>
    <property type="evidence" value="ECO:0007669"/>
    <property type="project" value="UniProtKB-KW"/>
</dbReference>
<organism evidence="7 8">
    <name type="scientific">Aspergillus terreus</name>
    <dbReference type="NCBI Taxonomy" id="33178"/>
    <lineage>
        <taxon>Eukaryota</taxon>
        <taxon>Fungi</taxon>
        <taxon>Dikarya</taxon>
        <taxon>Ascomycota</taxon>
        <taxon>Pezizomycotina</taxon>
        <taxon>Eurotiomycetes</taxon>
        <taxon>Eurotiomycetidae</taxon>
        <taxon>Eurotiales</taxon>
        <taxon>Aspergillaceae</taxon>
        <taxon>Aspergillus</taxon>
        <taxon>Aspergillus subgen. Circumdati</taxon>
    </lineage>
</organism>
<keyword evidence="8" id="KW-1185">Reference proteome</keyword>
<name>A0A5M3ZBN7_ASPTE</name>
<accession>A0A5M3ZBN7</accession>
<dbReference type="AlphaFoldDB" id="A0A5M3ZBN7"/>
<dbReference type="InterPro" id="IPR052360">
    <property type="entry name" value="Transcr_Regulatory_Proteins"/>
</dbReference>
<protein>
    <submittedName>
        <fullName evidence="7">Uncharacterized protein</fullName>
    </submittedName>
</protein>
<evidence type="ECO:0000256" key="4">
    <source>
        <dbReference type="ARBA" id="ARBA00023125"/>
    </source>
</evidence>
<sequence length="657" mass="74122">MDIFNRNPQPVCTLSFDNTGQNLCRVDRSGHHIPIFRVHFQKNEPHLIVSRLPSPGTWSTAPLPVGTSRLHKSPSSKIDVSVHGHEFLLKRDLLKSDNHHLDFPSLGHFKWKPDGWGGSSLKMYDNGQRLIAKCKGKTPQSGQIEIFVQGSEQLLDLVAVTGLAMQLFTMRENKEDDMFFDALDKVGSVLGGIRTTRLTCTQYRRSLHNDAGGSSDDPRQDAGPAALGTLSAMKGPRPIASHKAKDSANSTAVKLGVRLAGVPTSAERRCFSYFQHHSIPNLVAFFDSQLWQQLALQISHADPAVYHAANMLGALHENSEENHMRLLGEDLDRPRHRFAVEQAARSYALLNRRRASQDPQLRKVVLLCCLIFVLSELLLGRYDSALKHLRGGLRILKEMQGSERLSIDPCIVQTFQRLDIQSSHFGPGAPFLFAGDGLEELSDGDFVTVLRDLHEYWMMTSAEIQAQYGQLCQQQQRIISLYHRFRQQFDTFHRQHFNRFMSLLVTIKTCLVRGPISDNLTPEYVALLSAHEAFLIKFPERPTLTMDYGITPGLYTVAIRCPRPHIRLRAINALRSWPHYEGIVNLNISAAVAQEALKGDLMKDRQDIAPTGVANEELTRFLNHMLVSTPDVVNWSPIRTIKILQHWPKLKDEDRGK</sequence>
<evidence type="ECO:0000256" key="3">
    <source>
        <dbReference type="ARBA" id="ARBA00023015"/>
    </source>
</evidence>
<dbReference type="PANTHER" id="PTHR36206">
    <property type="entry name" value="ASPERCRYPTIN BIOSYNTHESIS CLUSTER-SPECIFIC TRANSCRIPTION REGULATOR ATNN-RELATED"/>
    <property type="match status" value="1"/>
</dbReference>
<dbReference type="GO" id="GO:0046872">
    <property type="term" value="F:metal ion binding"/>
    <property type="evidence" value="ECO:0007669"/>
    <property type="project" value="UniProtKB-KW"/>
</dbReference>
<dbReference type="Proteomes" id="UP000452235">
    <property type="component" value="Unassembled WGS sequence"/>
</dbReference>
<evidence type="ECO:0000313" key="8">
    <source>
        <dbReference type="Proteomes" id="UP000452235"/>
    </source>
</evidence>
<comment type="caution">
    <text evidence="7">The sequence shown here is derived from an EMBL/GenBank/DDBJ whole genome shotgun (WGS) entry which is preliminary data.</text>
</comment>
<keyword evidence="5" id="KW-0804">Transcription</keyword>
<keyword evidence="6" id="KW-0539">Nucleus</keyword>
<keyword evidence="1" id="KW-0479">Metal-binding</keyword>
<dbReference type="EMBL" id="BLJY01000009">
    <property type="protein sequence ID" value="GFF18737.1"/>
    <property type="molecule type" value="Genomic_DNA"/>
</dbReference>
<dbReference type="InterPro" id="IPR021858">
    <property type="entry name" value="Fun_TF"/>
</dbReference>
<keyword evidence="3" id="KW-0805">Transcription regulation</keyword>
<dbReference type="Pfam" id="PF11951">
    <property type="entry name" value="Fungal_trans_2"/>
    <property type="match status" value="1"/>
</dbReference>